<dbReference type="Pfam" id="PF16880">
    <property type="entry name" value="EHD_N"/>
    <property type="match status" value="1"/>
</dbReference>
<dbReference type="CDD" id="cd00052">
    <property type="entry name" value="EH"/>
    <property type="match status" value="1"/>
</dbReference>
<sequence>MDTHLQATDQAASGVLANAVTYDRWFKAADTDSDGRVTGADAVEFFQRSGLSKDVLARVWDMANTSRAGYLDRAAFHKAMDLISIAQQGCSVNKQAYLAALVRGIAPPHLAGLMGSDEAGGADGSESSGPPSPVKDPGCQHDKQGDDAKGSRTRGRRGAAARQRVPASIVTSVVDGLKAIYFTKVRPLEEAFKFSSFFSSLLQPSDFDAKPSVLLMGQYSTGKTTFVVVHHGLEERRTPGNTLAVQPDKPYQGLSGFGTGFLTRFEGSQCPARLLEDVTIIDTPGVLSGEKQRIDRHYSFINVCEWFAARCDMILLLFDPFKLDISDEMRQVIAALRGHDDKIRVVLNKADQVDQQQLMRVYGALMWSLGKVFRTPEVCRVYIGSFNADKPVDASRNPECVGLFEKEHADLLEDLHEIPARSCDRKVNEFVKRVRALRIHMMLIGHIRKHMPAVFGKDGAKRKVLEQLPEIFYEVQREHHLPAGDFPDLGRFRSILATFDFTLFPKMTPDKLATIDAVLAEYIPNLVKAFDNPYN</sequence>
<dbReference type="GO" id="GO:0005737">
    <property type="term" value="C:cytoplasm"/>
    <property type="evidence" value="ECO:0007669"/>
    <property type="project" value="UniProtKB-ARBA"/>
</dbReference>
<dbReference type="GO" id="GO:0006897">
    <property type="term" value="P:endocytosis"/>
    <property type="evidence" value="ECO:0007669"/>
    <property type="project" value="TreeGrafter"/>
</dbReference>
<dbReference type="KEGG" id="mng:MNEG_1562"/>
<keyword evidence="6" id="KW-1185">Reference proteome</keyword>
<dbReference type="SUPFAM" id="SSF47473">
    <property type="entry name" value="EF-hand"/>
    <property type="match status" value="1"/>
</dbReference>
<dbReference type="InterPro" id="IPR027417">
    <property type="entry name" value="P-loop_NTPase"/>
</dbReference>
<dbReference type="Pfam" id="PF12763">
    <property type="entry name" value="EH"/>
    <property type="match status" value="1"/>
</dbReference>
<dbReference type="InterPro" id="IPR031692">
    <property type="entry name" value="EHD_N"/>
</dbReference>
<dbReference type="GO" id="GO:0005509">
    <property type="term" value="F:calcium ion binding"/>
    <property type="evidence" value="ECO:0007669"/>
    <property type="project" value="InterPro"/>
</dbReference>
<dbReference type="InterPro" id="IPR045063">
    <property type="entry name" value="Dynamin_N"/>
</dbReference>
<dbReference type="PANTHER" id="PTHR11216">
    <property type="entry name" value="EH DOMAIN"/>
    <property type="match status" value="1"/>
</dbReference>
<name>A0A0D2N1I2_9CHLO</name>
<dbReference type="PROSITE" id="PS50031">
    <property type="entry name" value="EH"/>
    <property type="match status" value="1"/>
</dbReference>
<proteinExistence type="predicted"/>
<gene>
    <name evidence="5" type="ORF">MNEG_1562</name>
</gene>
<dbReference type="Proteomes" id="UP000054498">
    <property type="component" value="Unassembled WGS sequence"/>
</dbReference>
<dbReference type="PANTHER" id="PTHR11216:SF31">
    <property type="entry name" value="AT21416P"/>
    <property type="match status" value="1"/>
</dbReference>
<accession>A0A0D2N1I2</accession>
<dbReference type="InterPro" id="IPR040990">
    <property type="entry name" value="DUF5600"/>
</dbReference>
<evidence type="ECO:0000313" key="6">
    <source>
        <dbReference type="Proteomes" id="UP000054498"/>
    </source>
</evidence>
<feature type="compositionally biased region" description="Basic and acidic residues" evidence="2">
    <location>
        <begin position="138"/>
        <end position="150"/>
    </location>
</feature>
<feature type="region of interest" description="Disordered" evidence="2">
    <location>
        <begin position="113"/>
        <end position="163"/>
    </location>
</feature>
<feature type="domain" description="EH" evidence="3">
    <location>
        <begin position="18"/>
        <end position="89"/>
    </location>
</feature>
<dbReference type="Gene3D" id="3.40.50.300">
    <property type="entry name" value="P-loop containing nucleotide triphosphate hydrolases"/>
    <property type="match status" value="1"/>
</dbReference>
<dbReference type="AlphaFoldDB" id="A0A0D2N1I2"/>
<dbReference type="EMBL" id="KK100378">
    <property type="protein sequence ID" value="KIZ06387.1"/>
    <property type="molecule type" value="Genomic_DNA"/>
</dbReference>
<feature type="compositionally biased region" description="Low complexity" evidence="2">
    <location>
        <begin position="115"/>
        <end position="129"/>
    </location>
</feature>
<dbReference type="SUPFAM" id="SSF52540">
    <property type="entry name" value="P-loop containing nucleoside triphosphate hydrolases"/>
    <property type="match status" value="1"/>
</dbReference>
<dbReference type="PROSITE" id="PS50222">
    <property type="entry name" value="EF_HAND_2"/>
    <property type="match status" value="1"/>
</dbReference>
<dbReference type="GeneID" id="25733299"/>
<evidence type="ECO:0000256" key="1">
    <source>
        <dbReference type="ARBA" id="ARBA00022741"/>
    </source>
</evidence>
<dbReference type="RefSeq" id="XP_013905406.1">
    <property type="nucleotide sequence ID" value="XM_014049952.1"/>
</dbReference>
<dbReference type="Gene3D" id="1.10.268.20">
    <property type="match status" value="1"/>
</dbReference>
<dbReference type="Gene3D" id="1.10.238.10">
    <property type="entry name" value="EF-hand"/>
    <property type="match status" value="1"/>
</dbReference>
<dbReference type="OrthoDB" id="1716625at2759"/>
<dbReference type="SMART" id="SM00027">
    <property type="entry name" value="EH"/>
    <property type="match status" value="1"/>
</dbReference>
<dbReference type="InterPro" id="IPR002048">
    <property type="entry name" value="EF_hand_dom"/>
</dbReference>
<organism evidence="5 6">
    <name type="scientific">Monoraphidium neglectum</name>
    <dbReference type="NCBI Taxonomy" id="145388"/>
    <lineage>
        <taxon>Eukaryota</taxon>
        <taxon>Viridiplantae</taxon>
        <taxon>Chlorophyta</taxon>
        <taxon>core chlorophytes</taxon>
        <taxon>Chlorophyceae</taxon>
        <taxon>CS clade</taxon>
        <taxon>Sphaeropleales</taxon>
        <taxon>Selenastraceae</taxon>
        <taxon>Monoraphidium</taxon>
    </lineage>
</organism>
<dbReference type="CDD" id="cd09913">
    <property type="entry name" value="EHD"/>
    <property type="match status" value="1"/>
</dbReference>
<dbReference type="InterPro" id="IPR000261">
    <property type="entry name" value="EH_dom"/>
</dbReference>
<reference evidence="5 6" key="1">
    <citation type="journal article" date="2013" name="BMC Genomics">
        <title>Reconstruction of the lipid metabolism for the microalga Monoraphidium neglectum from its genome sequence reveals characteristics suitable for biofuel production.</title>
        <authorList>
            <person name="Bogen C."/>
            <person name="Al-Dilaimi A."/>
            <person name="Albersmeier A."/>
            <person name="Wichmann J."/>
            <person name="Grundmann M."/>
            <person name="Rupp O."/>
            <person name="Lauersen K.J."/>
            <person name="Blifernez-Klassen O."/>
            <person name="Kalinowski J."/>
            <person name="Goesmann A."/>
            <person name="Mussgnug J.H."/>
            <person name="Kruse O."/>
        </authorList>
    </citation>
    <scope>NUCLEOTIDE SEQUENCE [LARGE SCALE GENOMIC DNA]</scope>
    <source>
        <strain evidence="5 6">SAG 48.87</strain>
    </source>
</reference>
<evidence type="ECO:0000259" key="4">
    <source>
        <dbReference type="PROSITE" id="PS50222"/>
    </source>
</evidence>
<dbReference type="GO" id="GO:0016197">
    <property type="term" value="P:endosomal transport"/>
    <property type="evidence" value="ECO:0007669"/>
    <property type="project" value="TreeGrafter"/>
</dbReference>
<feature type="domain" description="EF-hand" evidence="4">
    <location>
        <begin position="17"/>
        <end position="52"/>
    </location>
</feature>
<evidence type="ECO:0000256" key="2">
    <source>
        <dbReference type="SAM" id="MobiDB-lite"/>
    </source>
</evidence>
<dbReference type="GO" id="GO:0005525">
    <property type="term" value="F:GTP binding"/>
    <property type="evidence" value="ECO:0007669"/>
    <property type="project" value="InterPro"/>
</dbReference>
<dbReference type="STRING" id="145388.A0A0D2N1I2"/>
<dbReference type="Pfam" id="PF18150">
    <property type="entry name" value="DUF5600"/>
    <property type="match status" value="1"/>
</dbReference>
<dbReference type="GO" id="GO:0005886">
    <property type="term" value="C:plasma membrane"/>
    <property type="evidence" value="ECO:0007669"/>
    <property type="project" value="TreeGrafter"/>
</dbReference>
<evidence type="ECO:0000313" key="5">
    <source>
        <dbReference type="EMBL" id="KIZ06387.1"/>
    </source>
</evidence>
<dbReference type="InterPro" id="IPR011992">
    <property type="entry name" value="EF-hand-dom_pair"/>
</dbReference>
<keyword evidence="1" id="KW-0547">Nucleotide-binding</keyword>
<protein>
    <submittedName>
        <fullName evidence="5">EH domain-containing protein 4</fullName>
    </submittedName>
</protein>
<dbReference type="Pfam" id="PF00350">
    <property type="entry name" value="Dynamin_N"/>
    <property type="match status" value="1"/>
</dbReference>
<evidence type="ECO:0000259" key="3">
    <source>
        <dbReference type="PROSITE" id="PS50031"/>
    </source>
</evidence>